<comment type="caution">
    <text evidence="1">The sequence shown here is derived from an EMBL/GenBank/DDBJ whole genome shotgun (WGS) entry which is preliminary data.</text>
</comment>
<accession>A0A1Q9DGM2</accession>
<organism evidence="1 2">
    <name type="scientific">Symbiodinium microadriaticum</name>
    <name type="common">Dinoflagellate</name>
    <name type="synonym">Zooxanthella microadriatica</name>
    <dbReference type="NCBI Taxonomy" id="2951"/>
    <lineage>
        <taxon>Eukaryota</taxon>
        <taxon>Sar</taxon>
        <taxon>Alveolata</taxon>
        <taxon>Dinophyceae</taxon>
        <taxon>Suessiales</taxon>
        <taxon>Symbiodiniaceae</taxon>
        <taxon>Symbiodinium</taxon>
    </lineage>
</organism>
<dbReference type="EMBL" id="LSRX01000547">
    <property type="protein sequence ID" value="OLP94337.1"/>
    <property type="molecule type" value="Genomic_DNA"/>
</dbReference>
<sequence>MHTRCVLLIEQPATQSLSEFPVQFMQQIYANFQVVLADGQAAMAGSTVALSALSVSSDQTAQLTKRFVDFYAENASFQCEPHTNKNI</sequence>
<evidence type="ECO:0000313" key="1">
    <source>
        <dbReference type="EMBL" id="OLP94337.1"/>
    </source>
</evidence>
<evidence type="ECO:0000313" key="2">
    <source>
        <dbReference type="Proteomes" id="UP000186817"/>
    </source>
</evidence>
<reference evidence="1 2" key="1">
    <citation type="submission" date="2016-02" db="EMBL/GenBank/DDBJ databases">
        <title>Genome analysis of coral dinoflagellate symbionts highlights evolutionary adaptations to a symbiotic lifestyle.</title>
        <authorList>
            <person name="Aranda M."/>
            <person name="Li Y."/>
            <person name="Liew Y.J."/>
            <person name="Baumgarten S."/>
            <person name="Simakov O."/>
            <person name="Wilson M."/>
            <person name="Piel J."/>
            <person name="Ashoor H."/>
            <person name="Bougouffa S."/>
            <person name="Bajic V.B."/>
            <person name="Ryu T."/>
            <person name="Ravasi T."/>
            <person name="Bayer T."/>
            <person name="Micklem G."/>
            <person name="Kim H."/>
            <person name="Bhak J."/>
            <person name="Lajeunesse T.C."/>
            <person name="Voolstra C.R."/>
        </authorList>
    </citation>
    <scope>NUCLEOTIDE SEQUENCE [LARGE SCALE GENOMIC DNA]</scope>
    <source>
        <strain evidence="1 2">CCMP2467</strain>
    </source>
</reference>
<protein>
    <submittedName>
        <fullName evidence="1">Uncharacterized protein</fullName>
    </submittedName>
</protein>
<keyword evidence="2" id="KW-1185">Reference proteome</keyword>
<proteinExistence type="predicted"/>
<dbReference type="Proteomes" id="UP000186817">
    <property type="component" value="Unassembled WGS sequence"/>
</dbReference>
<name>A0A1Q9DGM2_SYMMI</name>
<dbReference type="AlphaFoldDB" id="A0A1Q9DGM2"/>
<gene>
    <name evidence="1" type="ORF">AK812_SmicGene23641</name>
</gene>